<comment type="caution">
    <text evidence="1">The sequence shown here is derived from an EMBL/GenBank/DDBJ whole genome shotgun (WGS) entry which is preliminary data.</text>
</comment>
<organism evidence="1 2">
    <name type="scientific">Phyllachora maydis</name>
    <dbReference type="NCBI Taxonomy" id="1825666"/>
    <lineage>
        <taxon>Eukaryota</taxon>
        <taxon>Fungi</taxon>
        <taxon>Dikarya</taxon>
        <taxon>Ascomycota</taxon>
        <taxon>Pezizomycotina</taxon>
        <taxon>Sordariomycetes</taxon>
        <taxon>Sordariomycetidae</taxon>
        <taxon>Phyllachorales</taxon>
        <taxon>Phyllachoraceae</taxon>
        <taxon>Phyllachora</taxon>
    </lineage>
</organism>
<dbReference type="AlphaFoldDB" id="A0AAD9HY60"/>
<reference evidence="1" key="1">
    <citation type="journal article" date="2023" name="Mol. Plant Microbe Interact.">
        <title>Elucidating the Obligate Nature and Biological Capacity of an Invasive Fungal Corn Pathogen.</title>
        <authorList>
            <person name="MacCready J.S."/>
            <person name="Roggenkamp E.M."/>
            <person name="Gdanetz K."/>
            <person name="Chilvers M.I."/>
        </authorList>
    </citation>
    <scope>NUCLEOTIDE SEQUENCE</scope>
    <source>
        <strain evidence="1">PM02</strain>
    </source>
</reference>
<accession>A0AAD9HY60</accession>
<sequence length="20" mass="2172">MLVRSVSYKHIKGVAALVLS</sequence>
<protein>
    <submittedName>
        <fullName evidence="1">Uncharacterized protein</fullName>
    </submittedName>
</protein>
<keyword evidence="2" id="KW-1185">Reference proteome</keyword>
<name>A0AAD9HY60_9PEZI</name>
<evidence type="ECO:0000313" key="1">
    <source>
        <dbReference type="EMBL" id="KAK2067688.1"/>
    </source>
</evidence>
<dbReference type="EMBL" id="JAQQPM010000001">
    <property type="protein sequence ID" value="KAK2067688.1"/>
    <property type="molecule type" value="Genomic_DNA"/>
</dbReference>
<dbReference type="Proteomes" id="UP001217918">
    <property type="component" value="Unassembled WGS sequence"/>
</dbReference>
<gene>
    <name evidence="1" type="ORF">P8C59_001402</name>
</gene>
<evidence type="ECO:0000313" key="2">
    <source>
        <dbReference type="Proteomes" id="UP001217918"/>
    </source>
</evidence>
<feature type="non-terminal residue" evidence="1">
    <location>
        <position position="20"/>
    </location>
</feature>
<proteinExistence type="predicted"/>